<dbReference type="GO" id="GO:0016197">
    <property type="term" value="P:endosomal transport"/>
    <property type="evidence" value="ECO:0007669"/>
    <property type="project" value="TreeGrafter"/>
</dbReference>
<dbReference type="Proteomes" id="UP000002866">
    <property type="component" value="Chromosome 6"/>
</dbReference>
<dbReference type="InterPro" id="IPR011992">
    <property type="entry name" value="EF-hand-dom_pair"/>
</dbReference>
<feature type="compositionally biased region" description="Polar residues" evidence="4">
    <location>
        <begin position="515"/>
        <end position="556"/>
    </location>
</feature>
<feature type="domain" description="EH" evidence="6">
    <location>
        <begin position="14"/>
        <end position="94"/>
    </location>
</feature>
<dbReference type="PROSITE" id="PS50030">
    <property type="entry name" value="UBA"/>
    <property type="match status" value="1"/>
</dbReference>
<feature type="region of interest" description="Disordered" evidence="4">
    <location>
        <begin position="360"/>
        <end position="434"/>
    </location>
</feature>
<dbReference type="GeneID" id="14496923"/>
<dbReference type="GO" id="GO:0043130">
    <property type="term" value="F:ubiquitin binding"/>
    <property type="evidence" value="ECO:0007669"/>
    <property type="project" value="EnsemblFungi"/>
</dbReference>
<evidence type="ECO:0008006" key="10">
    <source>
        <dbReference type="Google" id="ProtNLM"/>
    </source>
</evidence>
<keyword evidence="9" id="KW-1185">Reference proteome</keyword>
<dbReference type="STRING" id="1071380.I2H612"/>
<feature type="compositionally biased region" description="Polar residues" evidence="4">
    <location>
        <begin position="935"/>
        <end position="947"/>
    </location>
</feature>
<dbReference type="GO" id="GO:0006897">
    <property type="term" value="P:endocytosis"/>
    <property type="evidence" value="ECO:0007669"/>
    <property type="project" value="EnsemblFungi"/>
</dbReference>
<dbReference type="SUPFAM" id="SSF46934">
    <property type="entry name" value="UBA-like"/>
    <property type="match status" value="1"/>
</dbReference>
<feature type="compositionally biased region" description="Polar residues" evidence="4">
    <location>
        <begin position="998"/>
        <end position="1010"/>
    </location>
</feature>
<feature type="compositionally biased region" description="Low complexity" evidence="4">
    <location>
        <begin position="1086"/>
        <end position="1105"/>
    </location>
</feature>
<evidence type="ECO:0000313" key="9">
    <source>
        <dbReference type="Proteomes" id="UP000002866"/>
    </source>
</evidence>
<feature type="region of interest" description="Disordered" evidence="4">
    <location>
        <begin position="888"/>
        <end position="909"/>
    </location>
</feature>
<dbReference type="eggNOG" id="KOG0998">
    <property type="taxonomic scope" value="Eukaryota"/>
</dbReference>
<dbReference type="KEGG" id="tbl:TBLA_0F02750"/>
<dbReference type="SMART" id="SM00054">
    <property type="entry name" value="EFh"/>
    <property type="match status" value="3"/>
</dbReference>
<feature type="compositionally biased region" description="Polar residues" evidence="4">
    <location>
        <begin position="970"/>
        <end position="987"/>
    </location>
</feature>
<keyword evidence="1" id="KW-0106">Calcium</keyword>
<dbReference type="InParanoid" id="I2H612"/>
<feature type="compositionally biased region" description="Polar residues" evidence="4">
    <location>
        <begin position="397"/>
        <end position="414"/>
    </location>
</feature>
<feature type="region of interest" description="Disordered" evidence="4">
    <location>
        <begin position="935"/>
        <end position="1021"/>
    </location>
</feature>
<feature type="region of interest" description="Disordered" evidence="4">
    <location>
        <begin position="1264"/>
        <end position="1308"/>
    </location>
</feature>
<feature type="domain" description="UBA" evidence="5">
    <location>
        <begin position="1371"/>
        <end position="1413"/>
    </location>
</feature>
<dbReference type="Gene3D" id="1.10.8.10">
    <property type="entry name" value="DNA helicase RuvA subunit, C-terminal domain"/>
    <property type="match status" value="1"/>
</dbReference>
<evidence type="ECO:0000259" key="6">
    <source>
        <dbReference type="PROSITE" id="PS50031"/>
    </source>
</evidence>
<dbReference type="GO" id="GO:0044396">
    <property type="term" value="P:actin cortical patch organization"/>
    <property type="evidence" value="ECO:0007669"/>
    <property type="project" value="EnsemblFungi"/>
</dbReference>
<dbReference type="GO" id="GO:0005934">
    <property type="term" value="C:cellular bud tip"/>
    <property type="evidence" value="ECO:0007669"/>
    <property type="project" value="EnsemblFungi"/>
</dbReference>
<dbReference type="SUPFAM" id="SSF47473">
    <property type="entry name" value="EF-hand"/>
    <property type="match status" value="2"/>
</dbReference>
<dbReference type="Gene3D" id="1.10.238.10">
    <property type="entry name" value="EF-hand"/>
    <property type="match status" value="3"/>
</dbReference>
<dbReference type="GO" id="GO:0005935">
    <property type="term" value="C:cellular bud neck"/>
    <property type="evidence" value="ECO:0007669"/>
    <property type="project" value="EnsemblFungi"/>
</dbReference>
<protein>
    <recommendedName>
        <fullName evidence="10">Actin cytoskeleton-regulatory complex protein PAN1</fullName>
    </recommendedName>
</protein>
<keyword evidence="2 3" id="KW-0175">Coiled coil</keyword>
<reference evidence="8 9" key="1">
    <citation type="journal article" date="2011" name="Proc. Natl. Acad. Sci. U.S.A.">
        <title>Evolutionary erosion of yeast sex chromosomes by mating-type switching accidents.</title>
        <authorList>
            <person name="Gordon J.L."/>
            <person name="Armisen D."/>
            <person name="Proux-Wera E."/>
            <person name="Oheigeartaigh S.S."/>
            <person name="Byrne K.P."/>
            <person name="Wolfe K.H."/>
        </authorList>
    </citation>
    <scope>NUCLEOTIDE SEQUENCE [LARGE SCALE GENOMIC DNA]</scope>
    <source>
        <strain evidence="9">ATCC 34711 / CBS 6284 / DSM 70876 / NBRC 10599 / NRRL Y-10934 / UCD 77-7</strain>
    </source>
</reference>
<dbReference type="PANTHER" id="PTHR11216">
    <property type="entry name" value="EH DOMAIN"/>
    <property type="match status" value="1"/>
</dbReference>
<dbReference type="SMART" id="SM00165">
    <property type="entry name" value="UBA"/>
    <property type="match status" value="1"/>
</dbReference>
<feature type="region of interest" description="Disordered" evidence="4">
    <location>
        <begin position="1038"/>
        <end position="1126"/>
    </location>
</feature>
<dbReference type="Pfam" id="PF12763">
    <property type="entry name" value="EH"/>
    <property type="match status" value="3"/>
</dbReference>
<dbReference type="FunCoup" id="I2H612">
    <property type="interactions" value="392"/>
</dbReference>
<feature type="region of interest" description="Disordered" evidence="4">
    <location>
        <begin position="108"/>
        <end position="134"/>
    </location>
</feature>
<dbReference type="GO" id="GO:0005509">
    <property type="term" value="F:calcium ion binding"/>
    <property type="evidence" value="ECO:0007669"/>
    <property type="project" value="InterPro"/>
</dbReference>
<dbReference type="GO" id="GO:0032880">
    <property type="term" value="P:regulation of protein localization"/>
    <property type="evidence" value="ECO:0007669"/>
    <property type="project" value="EnsemblFungi"/>
</dbReference>
<feature type="coiled-coil region" evidence="3">
    <location>
        <begin position="634"/>
        <end position="836"/>
    </location>
</feature>
<dbReference type="InterPro" id="IPR000261">
    <property type="entry name" value="EH_dom"/>
</dbReference>
<sequence>MNSLTLQTPLTASEQQLYAQKFRQLDPESLGIVTGESVRPLLASTGLSSNMLSKVWSLADVNNNGFLNFSEFSAALRMISHLQQLPTLNITKDLYAKPSQSLVNFNGVVRPPPASNQPAQGLSPSNTPSNEIPLLNSNDVSKFSQLFDRSTNGAQTLSGDKAKDIFTKANLSNHLLGEIWALCDRNASGSLTKVEFIMAMYLIQLGIAHHPSLNHLPNSLPIKLWQSINLTTPAPVNVAKPNPPIQRQSTLSRVSSGAFSNASSDWSLSLDKKKQFDTIFDTLDKSHQGQLGSSVLVPFFLSSKLNQETLASIWDLADIHNNAEFTKVEFAIAMFLIQKKNAGIQLPDVIPDQLLKSPTLGLFNPPQGATTAPPQPPATTTTTTTTYSPSPSIPQPQMQIPSRDTKPAFQTQSPQHTSQGSIRQQQQQQTLAQHTTSGSLNELLVLNDTFTTQTGNPAQIQPSYNLPNTLPAMSPVNTSGSLTNQMNKRVSTVPQPTITEEPRSLSNTNPPTNTHYHTSSVSISPLPQTVQRSLSTQQSPSMINSKLTHPTSTNSFQNRDIFADSDASAKLSTATTELTNLSNQMSSLTNQASINNEKKSKTEMELKRVTDMKNSMQLKLTTLRQTNDKTIKDIENTQLSINTINNENTNLQTQLVTLENTNKESELKLNELTAQFNESQKLNDELKEKMTTINTTTNDLENKIEELKSVYQKEKSMTDVNSKQLELKEINVETLNTELSDLQEKIDIYLKKQKELDDYKTQVEQQHAQLESTYQQLATKTNELNERQNELDLQNKNIVEQENVYKQNVERLDSMFDELKKRKESFDQSNAELHQQHIDYAQRVQDLSEKKMQLSMGELPPNAKEIIDQYKPDMTSTTTNLTSELNSLDINASPANPTNDSTLNKSLNSNIDNINEKSREIQHPTSQVMNNFDQSVGNVSLPQSETNSTHHDNSAIPGNWSSTEDDRAVMQSNESQQTTIESNSKSGLENIDEHAAINIQNPRTQSTATEDTSDDEPFEDTSEDLAGMKQRHSYMNTADYSLNDNSPHPSSIEQNQQHSSTGPSTGTPLPSIPQNAPIATDFTGTSSQISQSTSQPPLPPQQQFSNTASPSISQPPSMNGSYAPITPISPVVTAPLTTKKDAFDDEFSGLEQANVEDDFNNQDSNLPNMTTNSFDETNTNLDAEFQNNGFTGSYQQSPIGQAPTAQNISPMPQGFVTLPDGSIKTPDGQVLMPLKQTVGPQIPQPQLQSSETRNVSNDEWNEIFSGFGNSTNGQTPNAPGGPVPQGMQNSPTATTTSNSHSQSSLPQQPVPIMTQQAPTISQQIPNMPQQAPSMPQPAPAMSQQAPIMTQPTPIPSVSQTNTGSPISRSFSTTPKSLAIEELSGMGFTQEEARKALEQCNWDLDAATNFLLDSA</sequence>
<evidence type="ECO:0000256" key="2">
    <source>
        <dbReference type="ARBA" id="ARBA00023054"/>
    </source>
</evidence>
<dbReference type="HOGENOM" id="CLU_002993_0_0_1"/>
<dbReference type="InterPro" id="IPR009060">
    <property type="entry name" value="UBA-like_sf"/>
</dbReference>
<organism evidence="8 9">
    <name type="scientific">Henningerozyma blattae (strain ATCC 34711 / CBS 6284 / DSM 70876 / NBRC 10599 / NRRL Y-10934 / UCD 77-7)</name>
    <name type="common">Yeast</name>
    <name type="synonym">Tetrapisispora blattae</name>
    <dbReference type="NCBI Taxonomy" id="1071380"/>
    <lineage>
        <taxon>Eukaryota</taxon>
        <taxon>Fungi</taxon>
        <taxon>Dikarya</taxon>
        <taxon>Ascomycota</taxon>
        <taxon>Saccharomycotina</taxon>
        <taxon>Saccharomycetes</taxon>
        <taxon>Saccharomycetales</taxon>
        <taxon>Saccharomycetaceae</taxon>
        <taxon>Henningerozyma</taxon>
    </lineage>
</organism>
<dbReference type="GO" id="GO:0030479">
    <property type="term" value="C:actin cortical patch"/>
    <property type="evidence" value="ECO:0007669"/>
    <property type="project" value="EnsemblFungi"/>
</dbReference>
<dbReference type="SMART" id="SM00027">
    <property type="entry name" value="EH"/>
    <property type="match status" value="3"/>
</dbReference>
<feature type="domain" description="EH" evidence="6">
    <location>
        <begin position="139"/>
        <end position="231"/>
    </location>
</feature>
<dbReference type="PROSITE" id="PS50222">
    <property type="entry name" value="EF_HAND_2"/>
    <property type="match status" value="2"/>
</dbReference>
<evidence type="ECO:0000256" key="4">
    <source>
        <dbReference type="SAM" id="MobiDB-lite"/>
    </source>
</evidence>
<feature type="domain" description="EF-hand" evidence="7">
    <location>
        <begin position="47"/>
        <end position="82"/>
    </location>
</feature>
<dbReference type="PROSITE" id="PS00018">
    <property type="entry name" value="EF_HAND_1"/>
    <property type="match status" value="2"/>
</dbReference>
<feature type="compositionally biased region" description="Low complexity" evidence="4">
    <location>
        <begin position="415"/>
        <end position="434"/>
    </location>
</feature>
<dbReference type="PANTHER" id="PTHR11216:SF170">
    <property type="entry name" value="DYNAMIN ASSOCIATED PROTEIN 160, ISOFORM D"/>
    <property type="match status" value="1"/>
</dbReference>
<feature type="compositionally biased region" description="Acidic residues" evidence="4">
    <location>
        <begin position="1011"/>
        <end position="1021"/>
    </location>
</feature>
<evidence type="ECO:0000259" key="5">
    <source>
        <dbReference type="PROSITE" id="PS50030"/>
    </source>
</evidence>
<accession>I2H612</accession>
<dbReference type="InterPro" id="IPR015940">
    <property type="entry name" value="UBA"/>
</dbReference>
<evidence type="ECO:0000313" key="8">
    <source>
        <dbReference type="EMBL" id="CCH61814.1"/>
    </source>
</evidence>
<dbReference type="InterPro" id="IPR002048">
    <property type="entry name" value="EF_hand_dom"/>
</dbReference>
<dbReference type="CDD" id="cd14285">
    <property type="entry name" value="UBA_scEDE1_like"/>
    <property type="match status" value="1"/>
</dbReference>
<evidence type="ECO:0000256" key="3">
    <source>
        <dbReference type="SAM" id="Coils"/>
    </source>
</evidence>
<proteinExistence type="predicted"/>
<feature type="compositionally biased region" description="Polar residues" evidence="4">
    <location>
        <begin position="1286"/>
        <end position="1308"/>
    </location>
</feature>
<gene>
    <name evidence="8" type="primary">TBLA0F02750</name>
    <name evidence="8" type="ORF">TBLA_0F02750</name>
</gene>
<feature type="compositionally biased region" description="Polar residues" evidence="4">
    <location>
        <begin position="1038"/>
        <end position="1074"/>
    </location>
</feature>
<dbReference type="OMA" id="HEMMTEL"/>
<feature type="compositionally biased region" description="Polar residues" evidence="4">
    <location>
        <begin position="116"/>
        <end position="134"/>
    </location>
</feature>
<feature type="domain" description="EH" evidence="6">
    <location>
        <begin position="272"/>
        <end position="361"/>
    </location>
</feature>
<dbReference type="RefSeq" id="XP_004181333.1">
    <property type="nucleotide sequence ID" value="XM_004181285.1"/>
</dbReference>
<dbReference type="EMBL" id="HE806321">
    <property type="protein sequence ID" value="CCH61814.1"/>
    <property type="molecule type" value="Genomic_DNA"/>
</dbReference>
<dbReference type="OrthoDB" id="524326at2759"/>
<feature type="region of interest" description="Disordered" evidence="4">
    <location>
        <begin position="493"/>
        <end position="556"/>
    </location>
</feature>
<evidence type="ECO:0000259" key="7">
    <source>
        <dbReference type="PROSITE" id="PS50222"/>
    </source>
</evidence>
<dbReference type="Pfam" id="PF00627">
    <property type="entry name" value="UBA"/>
    <property type="match status" value="1"/>
</dbReference>
<dbReference type="GO" id="GO:0030968">
    <property type="term" value="P:endoplasmic reticulum unfolded protein response"/>
    <property type="evidence" value="ECO:0007669"/>
    <property type="project" value="EnsemblFungi"/>
</dbReference>
<feature type="compositionally biased region" description="Low complexity" evidence="4">
    <location>
        <begin position="365"/>
        <end position="390"/>
    </location>
</feature>
<feature type="compositionally biased region" description="Polar residues" evidence="4">
    <location>
        <begin position="889"/>
        <end position="909"/>
    </location>
</feature>
<feature type="compositionally biased region" description="Polar residues" evidence="4">
    <location>
        <begin position="1267"/>
        <end position="1277"/>
    </location>
</feature>
<dbReference type="GO" id="GO:0005886">
    <property type="term" value="C:plasma membrane"/>
    <property type="evidence" value="ECO:0007669"/>
    <property type="project" value="TreeGrafter"/>
</dbReference>
<feature type="domain" description="EF-hand" evidence="7">
    <location>
        <begin position="171"/>
        <end position="206"/>
    </location>
</feature>
<dbReference type="InterPro" id="IPR018247">
    <property type="entry name" value="EF_Hand_1_Ca_BS"/>
</dbReference>
<feature type="compositionally biased region" description="Polar residues" evidence="4">
    <location>
        <begin position="1106"/>
        <end position="1120"/>
    </location>
</feature>
<dbReference type="PROSITE" id="PS50031">
    <property type="entry name" value="EH"/>
    <property type="match status" value="3"/>
</dbReference>
<dbReference type="CDD" id="cd00052">
    <property type="entry name" value="EH"/>
    <property type="match status" value="3"/>
</dbReference>
<name>I2H612_HENB6</name>
<evidence type="ECO:0000256" key="1">
    <source>
        <dbReference type="ARBA" id="ARBA00022837"/>
    </source>
</evidence>
<dbReference type="GO" id="GO:0032467">
    <property type="term" value="P:positive regulation of cytokinesis"/>
    <property type="evidence" value="ECO:0007669"/>
    <property type="project" value="EnsemblFungi"/>
</dbReference>